<organism evidence="2 3">
    <name type="scientific">Stylosanthes scabra</name>
    <dbReference type="NCBI Taxonomy" id="79078"/>
    <lineage>
        <taxon>Eukaryota</taxon>
        <taxon>Viridiplantae</taxon>
        <taxon>Streptophyta</taxon>
        <taxon>Embryophyta</taxon>
        <taxon>Tracheophyta</taxon>
        <taxon>Spermatophyta</taxon>
        <taxon>Magnoliopsida</taxon>
        <taxon>eudicotyledons</taxon>
        <taxon>Gunneridae</taxon>
        <taxon>Pentapetalae</taxon>
        <taxon>rosids</taxon>
        <taxon>fabids</taxon>
        <taxon>Fabales</taxon>
        <taxon>Fabaceae</taxon>
        <taxon>Papilionoideae</taxon>
        <taxon>50 kb inversion clade</taxon>
        <taxon>dalbergioids sensu lato</taxon>
        <taxon>Dalbergieae</taxon>
        <taxon>Pterocarpus clade</taxon>
        <taxon>Stylosanthes</taxon>
    </lineage>
</organism>
<evidence type="ECO:0000313" key="3">
    <source>
        <dbReference type="Proteomes" id="UP001341840"/>
    </source>
</evidence>
<dbReference type="Proteomes" id="UP001341840">
    <property type="component" value="Unassembled WGS sequence"/>
</dbReference>
<proteinExistence type="predicted"/>
<reference evidence="2 3" key="1">
    <citation type="journal article" date="2023" name="Plants (Basel)">
        <title>Bridging the Gap: Combining Genomics and Transcriptomics Approaches to Understand Stylosanthes scabra, an Orphan Legume from the Brazilian Caatinga.</title>
        <authorList>
            <person name="Ferreira-Neto J.R.C."/>
            <person name="da Silva M.D."/>
            <person name="Binneck E."/>
            <person name="de Melo N.F."/>
            <person name="da Silva R.H."/>
            <person name="de Melo A.L.T.M."/>
            <person name="Pandolfi V."/>
            <person name="Bustamante F.O."/>
            <person name="Brasileiro-Vidal A.C."/>
            <person name="Benko-Iseppon A.M."/>
        </authorList>
    </citation>
    <scope>NUCLEOTIDE SEQUENCE [LARGE SCALE GENOMIC DNA]</scope>
    <source>
        <tissue evidence="2">Leaves</tissue>
    </source>
</reference>
<dbReference type="EMBL" id="JASCZI010151754">
    <property type="protein sequence ID" value="MED6174318.1"/>
    <property type="molecule type" value="Genomic_DNA"/>
</dbReference>
<sequence length="203" mass="23496">MDQEDVIDQVSCFVDEECIEQLGYSGWAKSGNGVWVEFLLCSSDDRIFHRCKDCEFFYMYCCVFVELKVKFPFTDFQCGVLTQLRCAPSQLHPNSWAFARGFEMWMEYLEVRLSLEVFFALFQAKGVEKGQWISLSSISGRLVFAPYRSLFKGFKQMFVKVRALVGISRFMLMKICLKNSCYVGIPNLGGRWPREPPRSTLLA</sequence>
<dbReference type="InterPro" id="IPR007321">
    <property type="entry name" value="Transposase_28"/>
</dbReference>
<name>A0ABU6VR21_9FABA</name>
<protein>
    <recommendedName>
        <fullName evidence="1">Transposase (putative) gypsy type domain-containing protein</fullName>
    </recommendedName>
</protein>
<comment type="caution">
    <text evidence="2">The sequence shown here is derived from an EMBL/GenBank/DDBJ whole genome shotgun (WGS) entry which is preliminary data.</text>
</comment>
<feature type="domain" description="Transposase (putative) gypsy type" evidence="1">
    <location>
        <begin position="64"/>
        <end position="125"/>
    </location>
</feature>
<evidence type="ECO:0000313" key="2">
    <source>
        <dbReference type="EMBL" id="MED6174318.1"/>
    </source>
</evidence>
<dbReference type="Pfam" id="PF04195">
    <property type="entry name" value="Transposase_28"/>
    <property type="match status" value="1"/>
</dbReference>
<keyword evidence="3" id="KW-1185">Reference proteome</keyword>
<accession>A0ABU6VR21</accession>
<gene>
    <name evidence="2" type="ORF">PIB30_067973</name>
</gene>
<evidence type="ECO:0000259" key="1">
    <source>
        <dbReference type="Pfam" id="PF04195"/>
    </source>
</evidence>